<accession>A0A1A9VL94</accession>
<proteinExistence type="predicted"/>
<reference evidence="2" key="1">
    <citation type="submission" date="2020-05" db="UniProtKB">
        <authorList>
            <consortium name="EnsemblMetazoa"/>
        </authorList>
    </citation>
    <scope>IDENTIFICATION</scope>
    <source>
        <strain evidence="2">TTRI</strain>
    </source>
</reference>
<name>A0A1A9VL94_GLOAU</name>
<dbReference type="AlphaFoldDB" id="A0A1A9VL94"/>
<keyword evidence="1" id="KW-0812">Transmembrane</keyword>
<evidence type="ECO:0000256" key="1">
    <source>
        <dbReference type="SAM" id="Phobius"/>
    </source>
</evidence>
<dbReference type="Proteomes" id="UP000078200">
    <property type="component" value="Unassembled WGS sequence"/>
</dbReference>
<keyword evidence="3" id="KW-1185">Reference proteome</keyword>
<sequence>MEWNSMGRPTKLTAKRQKLRQDGIFGNNCLPHISRIAQLKDFLLLVLLLISVTLERFYFTSFPRIIASTPIMLLFFSVSRDSIWIGWLIRSFSLQISIMDLGMFPLIAILQTRADIHYN</sequence>
<dbReference type="EnsemblMetazoa" id="GAUT040510-RA">
    <property type="protein sequence ID" value="GAUT040510-PA"/>
    <property type="gene ID" value="GAUT040510"/>
</dbReference>
<feature type="transmembrane region" description="Helical" evidence="1">
    <location>
        <begin position="42"/>
        <end position="59"/>
    </location>
</feature>
<keyword evidence="1" id="KW-1133">Transmembrane helix</keyword>
<organism evidence="2 3">
    <name type="scientific">Glossina austeni</name>
    <name type="common">Savannah tsetse fly</name>
    <dbReference type="NCBI Taxonomy" id="7395"/>
    <lineage>
        <taxon>Eukaryota</taxon>
        <taxon>Metazoa</taxon>
        <taxon>Ecdysozoa</taxon>
        <taxon>Arthropoda</taxon>
        <taxon>Hexapoda</taxon>
        <taxon>Insecta</taxon>
        <taxon>Pterygota</taxon>
        <taxon>Neoptera</taxon>
        <taxon>Endopterygota</taxon>
        <taxon>Diptera</taxon>
        <taxon>Brachycera</taxon>
        <taxon>Muscomorpha</taxon>
        <taxon>Hippoboscoidea</taxon>
        <taxon>Glossinidae</taxon>
        <taxon>Glossina</taxon>
    </lineage>
</organism>
<evidence type="ECO:0000313" key="2">
    <source>
        <dbReference type="EnsemblMetazoa" id="GAUT040510-PA"/>
    </source>
</evidence>
<dbReference type="VEuPathDB" id="VectorBase:GAUT040510"/>
<keyword evidence="1" id="KW-0472">Membrane</keyword>
<protein>
    <submittedName>
        <fullName evidence="2">Uncharacterized protein</fullName>
    </submittedName>
</protein>
<evidence type="ECO:0000313" key="3">
    <source>
        <dbReference type="Proteomes" id="UP000078200"/>
    </source>
</evidence>